<gene>
    <name evidence="4" type="ORF">LMG27198_00160</name>
</gene>
<dbReference type="Pfam" id="PF21078">
    <property type="entry name" value="GDH_HM3"/>
    <property type="match status" value="1"/>
</dbReference>
<dbReference type="PANTHER" id="PTHR43403">
    <property type="entry name" value="NAD-SPECIFIC GLUTAMATE DEHYDROGENASE"/>
    <property type="match status" value="1"/>
</dbReference>
<feature type="domain" description="NAD-glutamate dehydrogenase catalytic" evidence="2">
    <location>
        <begin position="227"/>
        <end position="699"/>
    </location>
</feature>
<dbReference type="GO" id="GO:0004069">
    <property type="term" value="F:L-aspartate:2-oxoglutarate aminotransferase activity"/>
    <property type="evidence" value="ECO:0007669"/>
    <property type="project" value="InterPro"/>
</dbReference>
<dbReference type="InterPro" id="IPR028971">
    <property type="entry name" value="NAD-GDH_cat"/>
</dbReference>
<dbReference type="InterPro" id="IPR049056">
    <property type="entry name" value="NAD_Glu_DH_HM3"/>
</dbReference>
<evidence type="ECO:0000256" key="1">
    <source>
        <dbReference type="ARBA" id="ARBA00023002"/>
    </source>
</evidence>
<feature type="domain" description="NAD-specific glutamate dehydrogenase C-terminal" evidence="3">
    <location>
        <begin position="743"/>
        <end position="1015"/>
    </location>
</feature>
<evidence type="ECO:0000313" key="4">
    <source>
        <dbReference type="EMBL" id="GLI91024.1"/>
    </source>
</evidence>
<reference evidence="4" key="1">
    <citation type="journal article" date="2023" name="Int. J. Syst. Evol. Microbiol.">
        <title>Methylocystis iwaonis sp. nov., a type II methane-oxidizing bacterium from surface soil of a rice paddy field in Japan, and emended description of the genus Methylocystis (ex Whittenbury et al. 1970) Bowman et al. 1993.</title>
        <authorList>
            <person name="Kaise H."/>
            <person name="Sawadogo J.B."/>
            <person name="Alam M.S."/>
            <person name="Ueno C."/>
            <person name="Dianou D."/>
            <person name="Shinjo R."/>
            <person name="Asakawa S."/>
        </authorList>
    </citation>
    <scope>NUCLEOTIDE SEQUENCE</scope>
    <source>
        <strain evidence="4">LMG27198</strain>
    </source>
</reference>
<dbReference type="GO" id="GO:0004352">
    <property type="term" value="F:glutamate dehydrogenase (NAD+) activity"/>
    <property type="evidence" value="ECO:0007669"/>
    <property type="project" value="InterPro"/>
</dbReference>
<dbReference type="SUPFAM" id="SSF53223">
    <property type="entry name" value="Aminoacid dehydrogenase-like, N-terminal domain"/>
    <property type="match status" value="1"/>
</dbReference>
<accession>A0A9W6GQB5</accession>
<dbReference type="Gene3D" id="3.40.50.720">
    <property type="entry name" value="NAD(P)-binding Rossmann-like Domain"/>
    <property type="match status" value="1"/>
</dbReference>
<dbReference type="EMBL" id="BSEC01000001">
    <property type="protein sequence ID" value="GLI91024.1"/>
    <property type="molecule type" value="Genomic_DNA"/>
</dbReference>
<dbReference type="Pfam" id="PF05088">
    <property type="entry name" value="Bac_GDH_CD"/>
    <property type="match status" value="1"/>
</dbReference>
<dbReference type="InterPro" id="IPR007780">
    <property type="entry name" value="NAD_Glu_DH_bac"/>
</dbReference>
<dbReference type="Proteomes" id="UP001144323">
    <property type="component" value="Unassembled WGS sequence"/>
</dbReference>
<dbReference type="InterPro" id="IPR046346">
    <property type="entry name" value="Aminoacid_DH-like_N_sf"/>
</dbReference>
<evidence type="ECO:0000313" key="5">
    <source>
        <dbReference type="Proteomes" id="UP001144323"/>
    </source>
</evidence>
<organism evidence="4 5">
    <name type="scientific">Methylocystis echinoides</name>
    <dbReference type="NCBI Taxonomy" id="29468"/>
    <lineage>
        <taxon>Bacteria</taxon>
        <taxon>Pseudomonadati</taxon>
        <taxon>Pseudomonadota</taxon>
        <taxon>Alphaproteobacteria</taxon>
        <taxon>Hyphomicrobiales</taxon>
        <taxon>Methylocystaceae</taxon>
        <taxon>Methylocystis</taxon>
    </lineage>
</organism>
<dbReference type="PANTHER" id="PTHR43403:SF1">
    <property type="entry name" value="NAD-SPECIFIC GLUTAMATE DEHYDROGENASE"/>
    <property type="match status" value="1"/>
</dbReference>
<keyword evidence="5" id="KW-1185">Reference proteome</keyword>
<dbReference type="GO" id="GO:0006538">
    <property type="term" value="P:L-glutamate catabolic process"/>
    <property type="evidence" value="ECO:0007669"/>
    <property type="project" value="InterPro"/>
</dbReference>
<protein>
    <recommendedName>
        <fullName evidence="6">Glutamate dehydrogenase</fullName>
    </recommendedName>
</protein>
<dbReference type="RefSeq" id="WP_281799588.1">
    <property type="nucleotide sequence ID" value="NZ_BSEC01000001.1"/>
</dbReference>
<dbReference type="InterPro" id="IPR048381">
    <property type="entry name" value="GDH_C"/>
</dbReference>
<keyword evidence="1" id="KW-0560">Oxidoreductase</keyword>
<dbReference type="InterPro" id="IPR036291">
    <property type="entry name" value="NAD(P)-bd_dom_sf"/>
</dbReference>
<evidence type="ECO:0008006" key="6">
    <source>
        <dbReference type="Google" id="ProtNLM"/>
    </source>
</evidence>
<proteinExistence type="predicted"/>
<evidence type="ECO:0000259" key="2">
    <source>
        <dbReference type="Pfam" id="PF05088"/>
    </source>
</evidence>
<dbReference type="Pfam" id="PF21074">
    <property type="entry name" value="GDH_C"/>
    <property type="match status" value="1"/>
</dbReference>
<evidence type="ECO:0000259" key="3">
    <source>
        <dbReference type="Pfam" id="PF21074"/>
    </source>
</evidence>
<dbReference type="AlphaFoldDB" id="A0A9W6GQB5"/>
<sequence>MNGETQLRNAVGPGASRSGAVAPAWGFPENYAETPFQRGRDQLLLNALETQGGVAVDLRRHAGDAHVLRIYGETPHDLDALTPMLHNLGLPAIDQKLFLLSRGGRPRFIRSFLVRPANAGEMASSRRQLMRALAALLTGKATDDALNQLILLAGLDWREVDALRAYCHYYVQLGGRVGRTRLYEALLRNASATRLLFSYFEMRFCPDDARGGSLDALADIRQRLILAFESIDDITDDTLLRDLFNLIDATLRTNFYLPGADAAVAFKFDSLGVMSAPAPKPFVEIFVHSQSFEGVHLRGAHVARGGLRWSDRAHDLRNEILDLMQTQMIKNALIAPQGAKGGFVIKAPAADALTRVAEGKAAYRAFIGALLDLTDNLPPAPRGLRVYDDPDPYLVVAADKGTAGWSDIANEIALARGFWLGDAFATGGSNGYHHKKLGITARGAWVCARRHFLELGRNIDEETITVIGVGSMDGDVFGNGMLLSDRIRLLGAFSGDHVFLDPNPDPALSYAERRRLFDMPRSSWADYDPARISKGGGVWPREAKDIELSSQAREMLGARHHVVDGETLIRLLLTAPADLLWMGGVGTYVKAEHETDESVGDRANDGARVIAGQLRARVIGEGANLGFTPRARVEYALNGGRINTDAVDNSAGVDLSDHEVNLKILLRDAPQPDLLRDLTGEVCASVLEHNDAQSLSLSLEQDRARRDVTPFMDLADRFEAAGRLDRATDCFPTRKDVLARAEKSLTRPELALLMAYAKLTLKRSLLEAPQCLDAQWAQAFLFDYFPPSLRFTHEKQILAHPLAREISATVICNRIVDQAGARFLLFGDPLAPNLILDAVALYLAFDAILDGARWREALRRVTTSVAEKYRCLQDFEEALSWLCRLALQRSLPLKPEKAQIAAWRADLQRYLAYLLPGANPSILDAVSTMPARQMFVARLRDFPFLVDLARASGSDIVVIARLYDAAAAVLGLHQIAARAAEPPARDIWETRLQNALDARFRCAPARIAAMMLKTGAAAPEDVFAGAGLTPQLLLLQKLRDELLSTAPRTIAPFALFAAEMDALVDACDATRRA</sequence>
<dbReference type="SUPFAM" id="SSF51735">
    <property type="entry name" value="NAD(P)-binding Rossmann-fold domains"/>
    <property type="match status" value="1"/>
</dbReference>
<name>A0A9W6GQB5_9HYPH</name>
<comment type="caution">
    <text evidence="4">The sequence shown here is derived from an EMBL/GenBank/DDBJ whole genome shotgun (WGS) entry which is preliminary data.</text>
</comment>